<feature type="non-terminal residue" evidence="2">
    <location>
        <position position="558"/>
    </location>
</feature>
<dbReference type="Pfam" id="PF16561">
    <property type="entry name" value="AMPK1_CBM"/>
    <property type="match status" value="1"/>
</dbReference>
<dbReference type="InterPro" id="IPR032640">
    <property type="entry name" value="AMPK1_CBM"/>
</dbReference>
<sequence>MGTSNAQLMANTLLFMLGGEEAIPYIDFGTYNFLDFIFEDGQISYYNAVNYSVTTCSQNSTGLTVQEQGCKDVYAAELAKAPTPSANRVRVTMAISFFWERARSIMDIVEADVAWKEARVGYVVQIVAWYLVCQNIKFYLCPRTELKSDTEDETFAKFTSEMESVLDGMETTCAPTGRAGTGFGCVVATNSFTETTGPLLSAFTRFNQQVLDSMASRATPTFRSLDVFEVGASMPRETIAGHGSQVLHLWVWTMILGGWCPASYQAEAWMVNFRGALCWAGNADPSLCPRVSYGNDWHCINSIPCIMEPVDAIVTTPAPSKSLVTFKVGMQEQAVSPAGVHVAGSFQGWDPKATKLSDLDQDGTYEVTLALTPGFYEFKFINGDSWDSVEYVPADCQEAGSGHSNRFLAVDSSASSSAMHVCFSGCAPCPAASTLAATTTVEPLTVTITTETITRTLSTTELSSTVSSSPEYRFVPIDGGVGRACRGSSPGDNHPNHYAVFSDVVDLSDCKAKCESSNACVGIEYSAGRCEVWTRSGGIQASISLTGFVCLGYTMLTT</sequence>
<dbReference type="EMBL" id="CAJNIZ010045202">
    <property type="protein sequence ID" value="CAE7713344.1"/>
    <property type="molecule type" value="Genomic_DNA"/>
</dbReference>
<dbReference type="AlphaFoldDB" id="A0A812WXZ3"/>
<dbReference type="Proteomes" id="UP000649617">
    <property type="component" value="Unassembled WGS sequence"/>
</dbReference>
<proteinExistence type="predicted"/>
<accession>A0A812WXZ3</accession>
<dbReference type="InterPro" id="IPR014756">
    <property type="entry name" value="Ig_E-set"/>
</dbReference>
<evidence type="ECO:0000313" key="3">
    <source>
        <dbReference type="Proteomes" id="UP000649617"/>
    </source>
</evidence>
<name>A0A812WXZ3_SYMPI</name>
<evidence type="ECO:0000313" key="2">
    <source>
        <dbReference type="EMBL" id="CAE7713344.1"/>
    </source>
</evidence>
<protein>
    <recommendedName>
        <fullName evidence="1">AMP-activated protein kinase glycogen-binding domain-containing protein</fullName>
    </recommendedName>
</protein>
<reference evidence="2" key="1">
    <citation type="submission" date="2021-02" db="EMBL/GenBank/DDBJ databases">
        <authorList>
            <person name="Dougan E. K."/>
            <person name="Rhodes N."/>
            <person name="Thang M."/>
            <person name="Chan C."/>
        </authorList>
    </citation>
    <scope>NUCLEOTIDE SEQUENCE</scope>
</reference>
<organism evidence="2 3">
    <name type="scientific">Symbiodinium pilosum</name>
    <name type="common">Dinoflagellate</name>
    <dbReference type="NCBI Taxonomy" id="2952"/>
    <lineage>
        <taxon>Eukaryota</taxon>
        <taxon>Sar</taxon>
        <taxon>Alveolata</taxon>
        <taxon>Dinophyceae</taxon>
        <taxon>Suessiales</taxon>
        <taxon>Symbiodiniaceae</taxon>
        <taxon>Symbiodinium</taxon>
    </lineage>
</organism>
<dbReference type="InterPro" id="IPR013783">
    <property type="entry name" value="Ig-like_fold"/>
</dbReference>
<comment type="caution">
    <text evidence="2">The sequence shown here is derived from an EMBL/GenBank/DDBJ whole genome shotgun (WGS) entry which is preliminary data.</text>
</comment>
<dbReference type="OrthoDB" id="5971574at2759"/>
<keyword evidence="3" id="KW-1185">Reference proteome</keyword>
<evidence type="ECO:0000259" key="1">
    <source>
        <dbReference type="Pfam" id="PF16561"/>
    </source>
</evidence>
<dbReference type="Gene3D" id="2.60.40.10">
    <property type="entry name" value="Immunoglobulins"/>
    <property type="match status" value="1"/>
</dbReference>
<feature type="domain" description="AMP-activated protein kinase glycogen-binding" evidence="1">
    <location>
        <begin position="340"/>
        <end position="411"/>
    </location>
</feature>
<dbReference type="SUPFAM" id="SSF81296">
    <property type="entry name" value="E set domains"/>
    <property type="match status" value="1"/>
</dbReference>
<gene>
    <name evidence="2" type="ORF">SPIL2461_LOCUS20236</name>
</gene>